<dbReference type="RefSeq" id="WP_051877757.1">
    <property type="nucleotide sequence ID" value="NZ_CP017479.1"/>
</dbReference>
<evidence type="ECO:0000256" key="1">
    <source>
        <dbReference type="ARBA" id="ARBA00005336"/>
    </source>
</evidence>
<dbReference type="AlphaFoldDB" id="A0AAC9N7I4"/>
<proteinExistence type="inferred from homology"/>
<dbReference type="GO" id="GO:0031222">
    <property type="term" value="P:arabinan catabolic process"/>
    <property type="evidence" value="ECO:0007669"/>
    <property type="project" value="TreeGrafter"/>
</dbReference>
<dbReference type="InterPro" id="IPR044993">
    <property type="entry name" value="BXL"/>
</dbReference>
<dbReference type="InterPro" id="IPR002772">
    <property type="entry name" value="Glyco_hydro_3_C"/>
</dbReference>
<sequence>MNKLKKQASSSSKWIGMILLMSIFSMGYSQSQNKDFPFRNPDLDMEIRIKDLISRLTLTEKVSMMKHQSPAIERLGVPAYNWWNEALHGVARTKEKVTVFPQAIGMAATFDTEALQKMGDIASSEGRALFNEDLRNGKTGSIYRGLTYWTPNINIFRDPRWGRGQETYGEDPYLTGKMGSAIVRGLEGNDPKYLKAVACAKHYAVHSGPEYNRHSFDVHPSTYDLWDTYLPAFRELITKAKVHGVMCAYNRLDGQPCCGNSKLLSDILHNQWAFDGYVTSDCWAVTDFAKFHKTSANDTDAVTEALLNGTDLECGNLYQLLEQGVKKGLLSERDINVSLTRLFKILFKIGMFDPADRVPYASIGKEVIESDAHKKHAYEMAQKSMVLLENKKNVLPLNESKIKRIALIGPNADNGHTQLANYFGTPSQIVTPYMSLQKRFGGKIKIDYIKGVGIVDKVKDGPSFAQVAEQAKKSDVIIFVGGISADYEGEAGDAGAGGYSGFASGDRTTIALPPIQTELMKALKKTGRPLIVVNMSGSIMDFQWESQNADAILQAWYGGQAAGDAIIDVLFGNYNPAGRMPLTTYMSDKDLPAFEDYSMENRTYRYFKGAVRYPFGYGLSYTNFSYSPLENNSVVKTGSSIQVSTTVKNIGNKDGDEVVQLYVTHSQDKNKRTPIHSLKGFKRIHLKKGESVKVSFNLSPEDLAFTDSEGNGIESAKKVEIYIGGGQPNKSAGSSNSLTIEGESYKVF</sequence>
<dbReference type="Pfam" id="PF14310">
    <property type="entry name" value="Fn3-like"/>
    <property type="match status" value="1"/>
</dbReference>
<dbReference type="Gene3D" id="3.40.50.1700">
    <property type="entry name" value="Glycoside hydrolase family 3 C-terminal domain"/>
    <property type="match status" value="1"/>
</dbReference>
<accession>A0AAC9N7I4</accession>
<dbReference type="KEGG" id="fgl:EM308_14110"/>
<dbReference type="InterPro" id="IPR026891">
    <property type="entry name" value="Fn3-like"/>
</dbReference>
<dbReference type="SMART" id="SM01217">
    <property type="entry name" value="Fn3_like"/>
    <property type="match status" value="1"/>
</dbReference>
<dbReference type="EMBL" id="CP017479">
    <property type="protein sequence ID" value="AOW10543.1"/>
    <property type="molecule type" value="Genomic_DNA"/>
</dbReference>
<comment type="similarity">
    <text evidence="1">Belongs to the glycosyl hydrolase 3 family.</text>
</comment>
<dbReference type="Pfam" id="PF00933">
    <property type="entry name" value="Glyco_hydro_3"/>
    <property type="match status" value="1"/>
</dbReference>
<dbReference type="Gene3D" id="3.20.20.300">
    <property type="entry name" value="Glycoside hydrolase, family 3, N-terminal domain"/>
    <property type="match status" value="1"/>
</dbReference>
<keyword evidence="6" id="KW-1185">Reference proteome</keyword>
<dbReference type="GO" id="GO:0045493">
    <property type="term" value="P:xylan catabolic process"/>
    <property type="evidence" value="ECO:0007669"/>
    <property type="project" value="InterPro"/>
</dbReference>
<dbReference type="InterPro" id="IPR013783">
    <property type="entry name" value="Ig-like_fold"/>
</dbReference>
<keyword evidence="2" id="KW-0732">Signal</keyword>
<dbReference type="SUPFAM" id="SSF52279">
    <property type="entry name" value="Beta-D-glucan exohydrolase, C-terminal domain"/>
    <property type="match status" value="1"/>
</dbReference>
<keyword evidence="3 5" id="KW-0378">Hydrolase</keyword>
<dbReference type="Pfam" id="PF01915">
    <property type="entry name" value="Glyco_hydro_3_C"/>
    <property type="match status" value="1"/>
</dbReference>
<evidence type="ECO:0000256" key="3">
    <source>
        <dbReference type="ARBA" id="ARBA00022801"/>
    </source>
</evidence>
<evidence type="ECO:0000256" key="2">
    <source>
        <dbReference type="ARBA" id="ARBA00022729"/>
    </source>
</evidence>
<organism evidence="5 6">
    <name type="scientific">Flavobacterium gilvum</name>
    <dbReference type="NCBI Taxonomy" id="1492737"/>
    <lineage>
        <taxon>Bacteria</taxon>
        <taxon>Pseudomonadati</taxon>
        <taxon>Bacteroidota</taxon>
        <taxon>Flavobacteriia</taxon>
        <taxon>Flavobacteriales</taxon>
        <taxon>Flavobacteriaceae</taxon>
        <taxon>Flavobacterium</taxon>
    </lineage>
</organism>
<dbReference type="PANTHER" id="PTHR42721:SF3">
    <property type="entry name" value="BETA-D-XYLOSIDASE 5-RELATED"/>
    <property type="match status" value="1"/>
</dbReference>
<protein>
    <submittedName>
        <fullName evidence="5">Glycosyl hydrolase</fullName>
    </submittedName>
</protein>
<dbReference type="PRINTS" id="PR00133">
    <property type="entry name" value="GLHYDRLASE3"/>
</dbReference>
<dbReference type="InterPro" id="IPR036962">
    <property type="entry name" value="Glyco_hydro_3_N_sf"/>
</dbReference>
<evidence type="ECO:0000313" key="5">
    <source>
        <dbReference type="EMBL" id="AOW10543.1"/>
    </source>
</evidence>
<dbReference type="InterPro" id="IPR036881">
    <property type="entry name" value="Glyco_hydro_3_C_sf"/>
</dbReference>
<dbReference type="InterPro" id="IPR017853">
    <property type="entry name" value="GH"/>
</dbReference>
<dbReference type="GO" id="GO:0009044">
    <property type="term" value="F:xylan 1,4-beta-xylosidase activity"/>
    <property type="evidence" value="ECO:0007669"/>
    <property type="project" value="InterPro"/>
</dbReference>
<evidence type="ECO:0000313" key="6">
    <source>
        <dbReference type="Proteomes" id="UP000175968"/>
    </source>
</evidence>
<dbReference type="Gene3D" id="2.60.40.10">
    <property type="entry name" value="Immunoglobulins"/>
    <property type="match status" value="1"/>
</dbReference>
<dbReference type="PANTHER" id="PTHR42721">
    <property type="entry name" value="SUGAR HYDROLASE-RELATED"/>
    <property type="match status" value="1"/>
</dbReference>
<dbReference type="Proteomes" id="UP000175968">
    <property type="component" value="Chromosome"/>
</dbReference>
<name>A0AAC9N7I4_9FLAO</name>
<reference evidence="5 6" key="1">
    <citation type="submission" date="2016-10" db="EMBL/GenBank/DDBJ databases">
        <title>Flavobacterium gilvum sp. nov., isolated from stream water.</title>
        <authorList>
            <person name="Shin S.-K."/>
            <person name="Cho Y.-J."/>
            <person name="Yi H."/>
        </authorList>
    </citation>
    <scope>NUCLEOTIDE SEQUENCE [LARGE SCALE GENOMIC DNA]</scope>
    <source>
        <strain evidence="5 6">EM1308</strain>
    </source>
</reference>
<feature type="domain" description="Fibronectin type III-like" evidence="4">
    <location>
        <begin position="657"/>
        <end position="727"/>
    </location>
</feature>
<dbReference type="SUPFAM" id="SSF51445">
    <property type="entry name" value="(Trans)glycosidases"/>
    <property type="match status" value="1"/>
</dbReference>
<gene>
    <name evidence="5" type="ORF">EM308_14110</name>
</gene>
<dbReference type="GO" id="GO:0046556">
    <property type="term" value="F:alpha-L-arabinofuranosidase activity"/>
    <property type="evidence" value="ECO:0007669"/>
    <property type="project" value="TreeGrafter"/>
</dbReference>
<evidence type="ECO:0000259" key="4">
    <source>
        <dbReference type="SMART" id="SM01217"/>
    </source>
</evidence>
<dbReference type="InterPro" id="IPR001764">
    <property type="entry name" value="Glyco_hydro_3_N"/>
</dbReference>